<protein>
    <recommendedName>
        <fullName evidence="12">Peptidase S1 domain-containing protein</fullName>
    </recommendedName>
</protein>
<dbReference type="InterPro" id="IPR001314">
    <property type="entry name" value="Peptidase_S1A"/>
</dbReference>
<evidence type="ECO:0000256" key="3">
    <source>
        <dbReference type="ARBA" id="ARBA00022670"/>
    </source>
</evidence>
<comment type="subcellular location">
    <subcellularLocation>
        <location evidence="1">Secreted</location>
    </subcellularLocation>
</comment>
<dbReference type="CDD" id="cd00190">
    <property type="entry name" value="Tryp_SPc"/>
    <property type="match status" value="1"/>
</dbReference>
<dbReference type="InterPro" id="IPR001254">
    <property type="entry name" value="Trypsin_dom"/>
</dbReference>
<evidence type="ECO:0000256" key="1">
    <source>
        <dbReference type="ARBA" id="ARBA00004613"/>
    </source>
</evidence>
<dbReference type="GO" id="GO:0016485">
    <property type="term" value="P:protein processing"/>
    <property type="evidence" value="ECO:0007669"/>
    <property type="project" value="UniProtKB-ARBA"/>
</dbReference>
<dbReference type="InterPro" id="IPR018114">
    <property type="entry name" value="TRYPSIN_HIS"/>
</dbReference>
<dbReference type="OrthoDB" id="6339452at2759"/>
<dbReference type="FunFam" id="2.40.10.10:FF:000047">
    <property type="entry name" value="Trypsin eta"/>
    <property type="match status" value="1"/>
</dbReference>
<evidence type="ECO:0000256" key="10">
    <source>
        <dbReference type="RuleBase" id="RU363034"/>
    </source>
</evidence>
<keyword evidence="8" id="KW-1015">Disulfide bond</keyword>
<evidence type="ECO:0000256" key="11">
    <source>
        <dbReference type="SAM" id="SignalP"/>
    </source>
</evidence>
<keyword evidence="2" id="KW-0964">Secreted</keyword>
<dbReference type="InterPro" id="IPR033116">
    <property type="entry name" value="TRYPSIN_SER"/>
</dbReference>
<accession>A0A9J6CRY1</accession>
<dbReference type="PROSITE" id="PS00134">
    <property type="entry name" value="TRYPSIN_HIS"/>
    <property type="match status" value="1"/>
</dbReference>
<gene>
    <name evidence="13" type="ORF">PVAND_013910</name>
</gene>
<dbReference type="AlphaFoldDB" id="A0A9J6CRY1"/>
<organism evidence="13 14">
    <name type="scientific">Polypedilum vanderplanki</name>
    <name type="common">Sleeping chironomid midge</name>
    <dbReference type="NCBI Taxonomy" id="319348"/>
    <lineage>
        <taxon>Eukaryota</taxon>
        <taxon>Metazoa</taxon>
        <taxon>Ecdysozoa</taxon>
        <taxon>Arthropoda</taxon>
        <taxon>Hexapoda</taxon>
        <taxon>Insecta</taxon>
        <taxon>Pterygota</taxon>
        <taxon>Neoptera</taxon>
        <taxon>Endopterygota</taxon>
        <taxon>Diptera</taxon>
        <taxon>Nematocera</taxon>
        <taxon>Chironomoidea</taxon>
        <taxon>Chironomidae</taxon>
        <taxon>Chironominae</taxon>
        <taxon>Polypedilum</taxon>
        <taxon>Polypedilum</taxon>
    </lineage>
</organism>
<comment type="similarity">
    <text evidence="9">Belongs to the peptidase S1 family. CLIP subfamily.</text>
</comment>
<dbReference type="GO" id="GO:0007586">
    <property type="term" value="P:digestion"/>
    <property type="evidence" value="ECO:0007669"/>
    <property type="project" value="UniProtKB-KW"/>
</dbReference>
<dbReference type="Proteomes" id="UP001107558">
    <property type="component" value="Chromosome 1"/>
</dbReference>
<evidence type="ECO:0000256" key="5">
    <source>
        <dbReference type="ARBA" id="ARBA00022801"/>
    </source>
</evidence>
<keyword evidence="11" id="KW-0732">Signal</keyword>
<comment type="caution">
    <text evidence="13">The sequence shown here is derived from an EMBL/GenBank/DDBJ whole genome shotgun (WGS) entry which is preliminary data.</text>
</comment>
<dbReference type="PRINTS" id="PR00722">
    <property type="entry name" value="CHYMOTRYPSIN"/>
</dbReference>
<evidence type="ECO:0000313" key="14">
    <source>
        <dbReference type="Proteomes" id="UP001107558"/>
    </source>
</evidence>
<evidence type="ECO:0000259" key="12">
    <source>
        <dbReference type="PROSITE" id="PS50240"/>
    </source>
</evidence>
<evidence type="ECO:0000256" key="9">
    <source>
        <dbReference type="ARBA" id="ARBA00024195"/>
    </source>
</evidence>
<evidence type="ECO:0000256" key="8">
    <source>
        <dbReference type="ARBA" id="ARBA00023157"/>
    </source>
</evidence>
<dbReference type="PROSITE" id="PS00135">
    <property type="entry name" value="TRYPSIN_SER"/>
    <property type="match status" value="1"/>
</dbReference>
<dbReference type="PANTHER" id="PTHR24260:SF147">
    <property type="entry name" value="EG:BACR7A4.3 PROTEIN-RELATED"/>
    <property type="match status" value="1"/>
</dbReference>
<name>A0A9J6CRY1_POLVA</name>
<reference evidence="13" key="1">
    <citation type="submission" date="2021-03" db="EMBL/GenBank/DDBJ databases">
        <title>Chromosome level genome of the anhydrobiotic midge Polypedilum vanderplanki.</title>
        <authorList>
            <person name="Yoshida Y."/>
            <person name="Kikawada T."/>
            <person name="Gusev O."/>
        </authorList>
    </citation>
    <scope>NUCLEOTIDE SEQUENCE</scope>
    <source>
        <strain evidence="13">NIAS01</strain>
        <tissue evidence="13">Whole body or cell culture</tissue>
    </source>
</reference>
<keyword evidence="3 10" id="KW-0645">Protease</keyword>
<evidence type="ECO:0000256" key="6">
    <source>
        <dbReference type="ARBA" id="ARBA00022825"/>
    </source>
</evidence>
<dbReference type="GO" id="GO:0005576">
    <property type="term" value="C:extracellular region"/>
    <property type="evidence" value="ECO:0007669"/>
    <property type="project" value="UniProtKB-SubCell"/>
</dbReference>
<feature type="chain" id="PRO_5039911014" description="Peptidase S1 domain-containing protein" evidence="11">
    <location>
        <begin position="22"/>
        <end position="370"/>
    </location>
</feature>
<dbReference type="Gene3D" id="2.40.10.10">
    <property type="entry name" value="Trypsin-like serine proteases"/>
    <property type="match status" value="2"/>
</dbReference>
<dbReference type="InterPro" id="IPR043504">
    <property type="entry name" value="Peptidase_S1_PA_chymotrypsin"/>
</dbReference>
<sequence length="370" mass="41183">MIIRNRVCILLQILCCAFVNSQLVGEECIRDYDNARGICVSHRECKRAREEHALGIPLTYCSFLDGVTNICCPQFEKRKSASKCEEYGDLTKKKDCVWTSLIQNHEPQCFETFTCNPSTPLIYGGDIAKGGEFPHMVAIGWQKLNTISFDCGGSLISERYVLTAAHCEKSDNIRPSFVRLGDQNVKTRDDGMIEIDIAIEDFIVHQDYSSITHKNDIALIRMAQEVKFSESIRPACLWQTSSVNFTKLIACGWGALEYASQTSDELRKVELDVVNNTLCNQLLRESLALSNNKLIGDSQLCAGLLKGGKDTCQGDSGGPLHVSIRDGNPCQFHIVGITSYGSILCGTPNTPAVYTRVSAYLDWIESIVWR</sequence>
<dbReference type="PROSITE" id="PS50240">
    <property type="entry name" value="TRYPSIN_DOM"/>
    <property type="match status" value="1"/>
</dbReference>
<dbReference type="InterPro" id="IPR009003">
    <property type="entry name" value="Peptidase_S1_PA"/>
</dbReference>
<dbReference type="InterPro" id="IPR051333">
    <property type="entry name" value="CLIP_Serine_Protease"/>
</dbReference>
<keyword evidence="14" id="KW-1185">Reference proteome</keyword>
<feature type="signal peptide" evidence="11">
    <location>
        <begin position="1"/>
        <end position="21"/>
    </location>
</feature>
<dbReference type="SMART" id="SM00020">
    <property type="entry name" value="Tryp_SPc"/>
    <property type="match status" value="1"/>
</dbReference>
<dbReference type="EMBL" id="JADBJN010000001">
    <property type="protein sequence ID" value="KAG5684696.1"/>
    <property type="molecule type" value="Genomic_DNA"/>
</dbReference>
<keyword evidence="6 10" id="KW-0720">Serine protease</keyword>
<evidence type="ECO:0000256" key="2">
    <source>
        <dbReference type="ARBA" id="ARBA00022525"/>
    </source>
</evidence>
<keyword evidence="5 10" id="KW-0378">Hydrolase</keyword>
<evidence type="ECO:0000313" key="13">
    <source>
        <dbReference type="EMBL" id="KAG5684696.1"/>
    </source>
</evidence>
<feature type="domain" description="Peptidase S1" evidence="12">
    <location>
        <begin position="122"/>
        <end position="369"/>
    </location>
</feature>
<dbReference type="PANTHER" id="PTHR24260">
    <property type="match status" value="1"/>
</dbReference>
<evidence type="ECO:0000256" key="7">
    <source>
        <dbReference type="ARBA" id="ARBA00023145"/>
    </source>
</evidence>
<keyword evidence="4" id="KW-0222">Digestion</keyword>
<dbReference type="SUPFAM" id="SSF50494">
    <property type="entry name" value="Trypsin-like serine proteases"/>
    <property type="match status" value="1"/>
</dbReference>
<proteinExistence type="inferred from homology"/>
<dbReference type="GO" id="GO:0004252">
    <property type="term" value="F:serine-type endopeptidase activity"/>
    <property type="evidence" value="ECO:0007669"/>
    <property type="project" value="InterPro"/>
</dbReference>
<dbReference type="Pfam" id="PF00089">
    <property type="entry name" value="Trypsin"/>
    <property type="match status" value="1"/>
</dbReference>
<keyword evidence="7" id="KW-0865">Zymogen</keyword>
<evidence type="ECO:0000256" key="4">
    <source>
        <dbReference type="ARBA" id="ARBA00022757"/>
    </source>
</evidence>